<keyword evidence="3" id="KW-1185">Reference proteome</keyword>
<name>A0AA36CNG2_9BILA</name>
<feature type="non-terminal residue" evidence="2">
    <location>
        <position position="355"/>
    </location>
</feature>
<dbReference type="AlphaFoldDB" id="A0AA36CNG2"/>
<dbReference type="Proteomes" id="UP001177023">
    <property type="component" value="Unassembled WGS sequence"/>
</dbReference>
<feature type="compositionally biased region" description="Polar residues" evidence="1">
    <location>
        <begin position="136"/>
        <end position="149"/>
    </location>
</feature>
<sequence>MPYGALPPAPPTSAEIGGKSENPSVLVAASNDASPSQSGASSYQVLDAELQRELNSLELNDEGVRKALLVSQRLPVHPRLDAINQKGRELEKPTTVLSSRHGIEPTVTELETGEYLISHQSSAAASDPLSKHEKLPNTSQNADDNTVSQFFDAPETATDKEKEADAEAEDEEEAEHDHQVQVPGSAQMAESEERAEKTESATLKPIVFSPKNASESYGAFAVRTHQPDKDYPQDEDSEEDLEMTTRPQFTPYLTYYNQMCDGEVLGASGDETMATAAEKCAELGCEAANARPIGGGRYQVTFLGGVRQRRNLIGSYCVSGKKIPLRREIRRQMRHRRGPWPARANLRIRRIAVLP</sequence>
<feature type="compositionally biased region" description="Polar residues" evidence="1">
    <location>
        <begin position="31"/>
        <end position="44"/>
    </location>
</feature>
<accession>A0AA36CNG2</accession>
<evidence type="ECO:0000313" key="2">
    <source>
        <dbReference type="EMBL" id="CAJ0571549.1"/>
    </source>
</evidence>
<comment type="caution">
    <text evidence="2">The sequence shown here is derived from an EMBL/GenBank/DDBJ whole genome shotgun (WGS) entry which is preliminary data.</text>
</comment>
<evidence type="ECO:0000256" key="1">
    <source>
        <dbReference type="SAM" id="MobiDB-lite"/>
    </source>
</evidence>
<protein>
    <submittedName>
        <fullName evidence="2">Uncharacterized protein</fullName>
    </submittedName>
</protein>
<evidence type="ECO:0000313" key="3">
    <source>
        <dbReference type="Proteomes" id="UP001177023"/>
    </source>
</evidence>
<proteinExistence type="predicted"/>
<reference evidence="2" key="1">
    <citation type="submission" date="2023-06" db="EMBL/GenBank/DDBJ databases">
        <authorList>
            <person name="Delattre M."/>
        </authorList>
    </citation>
    <scope>NUCLEOTIDE SEQUENCE</scope>
    <source>
        <strain evidence="2">AF72</strain>
    </source>
</reference>
<feature type="compositionally biased region" description="Pro residues" evidence="1">
    <location>
        <begin position="1"/>
        <end position="11"/>
    </location>
</feature>
<feature type="region of interest" description="Disordered" evidence="1">
    <location>
        <begin position="223"/>
        <end position="242"/>
    </location>
</feature>
<feature type="region of interest" description="Disordered" evidence="1">
    <location>
        <begin position="1"/>
        <end position="44"/>
    </location>
</feature>
<feature type="region of interest" description="Disordered" evidence="1">
    <location>
        <begin position="120"/>
        <end position="207"/>
    </location>
</feature>
<organism evidence="2 3">
    <name type="scientific">Mesorhabditis spiculigera</name>
    <dbReference type="NCBI Taxonomy" id="96644"/>
    <lineage>
        <taxon>Eukaryota</taxon>
        <taxon>Metazoa</taxon>
        <taxon>Ecdysozoa</taxon>
        <taxon>Nematoda</taxon>
        <taxon>Chromadorea</taxon>
        <taxon>Rhabditida</taxon>
        <taxon>Rhabditina</taxon>
        <taxon>Rhabditomorpha</taxon>
        <taxon>Rhabditoidea</taxon>
        <taxon>Rhabditidae</taxon>
        <taxon>Mesorhabditinae</taxon>
        <taxon>Mesorhabditis</taxon>
    </lineage>
</organism>
<feature type="compositionally biased region" description="Acidic residues" evidence="1">
    <location>
        <begin position="233"/>
        <end position="242"/>
    </location>
</feature>
<dbReference type="EMBL" id="CATQJA010002570">
    <property type="protein sequence ID" value="CAJ0571549.1"/>
    <property type="molecule type" value="Genomic_DNA"/>
</dbReference>
<gene>
    <name evidence="2" type="ORF">MSPICULIGERA_LOCUS9953</name>
</gene>